<dbReference type="Pfam" id="PF00754">
    <property type="entry name" value="F5_F8_type_C"/>
    <property type="match status" value="1"/>
</dbReference>
<dbReference type="Pfam" id="PF00041">
    <property type="entry name" value="fn3"/>
    <property type="match status" value="3"/>
</dbReference>
<dbReference type="PANTHER" id="PTHR24051:SF9">
    <property type="entry name" value="FIBRONECTIN TYPE-III DOMAIN-CONTAINING PROTEIN"/>
    <property type="match status" value="1"/>
</dbReference>
<dbReference type="SUPFAM" id="SSF49265">
    <property type="entry name" value="Fibronectin type III"/>
    <property type="match status" value="2"/>
</dbReference>
<gene>
    <name evidence="13" type="primary">Lar</name>
    <name evidence="13" type="ORF">AWC38_SpisGene19157</name>
</gene>
<keyword evidence="3" id="KW-0732">Signal</keyword>
<dbReference type="PANTHER" id="PTHR24051">
    <property type="entry name" value="SUSHI DOMAIN-CONTAINING PROTEIN 1"/>
    <property type="match status" value="1"/>
</dbReference>
<feature type="domain" description="Fibronectin type-III" evidence="12">
    <location>
        <begin position="164"/>
        <end position="255"/>
    </location>
</feature>
<evidence type="ECO:0000259" key="12">
    <source>
        <dbReference type="PROSITE" id="PS50853"/>
    </source>
</evidence>
<dbReference type="CDD" id="cd00057">
    <property type="entry name" value="FA58C"/>
    <property type="match status" value="1"/>
</dbReference>
<feature type="domain" description="F5/8 type C" evidence="11">
    <location>
        <begin position="12"/>
        <end position="155"/>
    </location>
</feature>
<evidence type="ECO:0000256" key="8">
    <source>
        <dbReference type="ARBA" id="ARBA00023180"/>
    </source>
</evidence>
<sequence length="661" mass="73298">MADSTQASSGGCSPPDFGMARGIIPDKDITASSAQNSDSLPHHARLSNSKAWVPDKKDRNPWIQVDLQYSRNITAIATQGFSGSYVTRYYVSFSSDGNNWNNYTEQGKVKVFQANVNDSKIKTVLFRPSHVAQYIRLNPTNCSNTCALRFELYGCNLTTGSPGQPSSPSADSVLSKKIVISWSAPTDVGDGITGYVVRWQIAGKADYQGKVVTGSRSATLDKLTPYTLYDIQVRAENDKGHGPWSASLKVRTQESSLPGQPTSLSSDSVLSNKIVISWSEPTDLGNRITGYVVRWRSAEKADYQEKVVTGSRSATLDNLTPYTRYDIQVRAENDKGHGPWSVLLQERTHESFPSQPQDVSAKLDKGGTSITVSWKDPKDHNGIITMYTVYFAGKRGYDPSFTDNHEIVLRNSSRSTEIGVEKLKPGTEYSIYVKARTVKGYGAESDRVERKTPSKRPPRPKPPQVVEVDVTTTTITISLSPSSDHNGEIIRHEIIVEMLGTARARRETTALPKNIYGYEEAQTYGDRFYIAAMFEKRKLPAEFVLGNGKTYGDYKNVPLKPGTRYNVYVRGVTERDGKWLYGEPAAISQLETEESPVVKEGDNMVGVVAGVLGALILIVIAIIAFLLYQRSNRPPNANLDVESQKKQKRKRKEFELRRSST</sequence>
<dbReference type="GO" id="GO:0016020">
    <property type="term" value="C:membrane"/>
    <property type="evidence" value="ECO:0007669"/>
    <property type="project" value="UniProtKB-SubCell"/>
</dbReference>
<comment type="subcellular location">
    <subcellularLocation>
        <location evidence="1">Membrane</location>
        <topology evidence="1">Single-pass type I membrane protein</topology>
    </subcellularLocation>
</comment>
<dbReference type="AlphaFoldDB" id="A0A2B4RIC7"/>
<evidence type="ECO:0000256" key="9">
    <source>
        <dbReference type="SAM" id="MobiDB-lite"/>
    </source>
</evidence>
<organism evidence="13 14">
    <name type="scientific">Stylophora pistillata</name>
    <name type="common">Smooth cauliflower coral</name>
    <dbReference type="NCBI Taxonomy" id="50429"/>
    <lineage>
        <taxon>Eukaryota</taxon>
        <taxon>Metazoa</taxon>
        <taxon>Cnidaria</taxon>
        <taxon>Anthozoa</taxon>
        <taxon>Hexacorallia</taxon>
        <taxon>Scleractinia</taxon>
        <taxon>Astrocoeniina</taxon>
        <taxon>Pocilloporidae</taxon>
        <taxon>Stylophora</taxon>
    </lineage>
</organism>
<name>A0A2B4RIC7_STYPI</name>
<evidence type="ECO:0000313" key="14">
    <source>
        <dbReference type="Proteomes" id="UP000225706"/>
    </source>
</evidence>
<evidence type="ECO:0000256" key="2">
    <source>
        <dbReference type="ARBA" id="ARBA00022692"/>
    </source>
</evidence>
<dbReference type="PROSITE" id="PS50853">
    <property type="entry name" value="FN3"/>
    <property type="match status" value="3"/>
</dbReference>
<dbReference type="SMART" id="SM00231">
    <property type="entry name" value="FA58C"/>
    <property type="match status" value="1"/>
</dbReference>
<evidence type="ECO:0000256" key="7">
    <source>
        <dbReference type="ARBA" id="ARBA00023157"/>
    </source>
</evidence>
<accession>A0A2B4RIC7</accession>
<dbReference type="PROSITE" id="PS50022">
    <property type="entry name" value="FA58C_3"/>
    <property type="match status" value="1"/>
</dbReference>
<evidence type="ECO:0000313" key="13">
    <source>
        <dbReference type="EMBL" id="PFX16559.1"/>
    </source>
</evidence>
<feature type="domain" description="Fibronectin type-III" evidence="12">
    <location>
        <begin position="260"/>
        <end position="351"/>
    </location>
</feature>
<evidence type="ECO:0000256" key="3">
    <source>
        <dbReference type="ARBA" id="ARBA00022729"/>
    </source>
</evidence>
<comment type="caution">
    <text evidence="13">The sequence shown here is derived from an EMBL/GenBank/DDBJ whole genome shotgun (WGS) entry which is preliminary data.</text>
</comment>
<feature type="transmembrane region" description="Helical" evidence="10">
    <location>
        <begin position="604"/>
        <end position="628"/>
    </location>
</feature>
<evidence type="ECO:0000259" key="11">
    <source>
        <dbReference type="PROSITE" id="PS50022"/>
    </source>
</evidence>
<dbReference type="Gene3D" id="2.60.40.10">
    <property type="entry name" value="Immunoglobulins"/>
    <property type="match status" value="4"/>
</dbReference>
<dbReference type="Proteomes" id="UP000225706">
    <property type="component" value="Unassembled WGS sequence"/>
</dbReference>
<keyword evidence="7" id="KW-1015">Disulfide bond</keyword>
<dbReference type="InterPro" id="IPR051622">
    <property type="entry name" value="R-tyr_protein_phosphatases"/>
</dbReference>
<dbReference type="InterPro" id="IPR057598">
    <property type="entry name" value="Fn3_PTPRU"/>
</dbReference>
<dbReference type="PROSITE" id="PS01286">
    <property type="entry name" value="FA58C_2"/>
    <property type="match status" value="1"/>
</dbReference>
<dbReference type="InterPro" id="IPR036116">
    <property type="entry name" value="FN3_sf"/>
</dbReference>
<evidence type="ECO:0000256" key="4">
    <source>
        <dbReference type="ARBA" id="ARBA00022737"/>
    </source>
</evidence>
<protein>
    <submittedName>
        <fullName evidence="13">Tyrosine-protein phosphatase Lar</fullName>
    </submittedName>
</protein>
<keyword evidence="8" id="KW-0325">Glycoprotein</keyword>
<keyword evidence="4" id="KW-0677">Repeat</keyword>
<reference evidence="14" key="1">
    <citation type="journal article" date="2017" name="bioRxiv">
        <title>Comparative analysis of the genomes of Stylophora pistillata and Acropora digitifera provides evidence for extensive differences between species of corals.</title>
        <authorList>
            <person name="Voolstra C.R."/>
            <person name="Li Y."/>
            <person name="Liew Y.J."/>
            <person name="Baumgarten S."/>
            <person name="Zoccola D."/>
            <person name="Flot J.-F."/>
            <person name="Tambutte S."/>
            <person name="Allemand D."/>
            <person name="Aranda M."/>
        </authorList>
    </citation>
    <scope>NUCLEOTIDE SEQUENCE [LARGE SCALE GENOMIC DNA]</scope>
</reference>
<dbReference type="Gene3D" id="2.60.120.260">
    <property type="entry name" value="Galactose-binding domain-like"/>
    <property type="match status" value="1"/>
</dbReference>
<dbReference type="FunFam" id="2.60.120.260:FF:000002">
    <property type="entry name" value="Coagulation factor VIII"/>
    <property type="match status" value="1"/>
</dbReference>
<dbReference type="InterPro" id="IPR008979">
    <property type="entry name" value="Galactose-bd-like_sf"/>
</dbReference>
<keyword evidence="6 10" id="KW-0472">Membrane</keyword>
<feature type="region of interest" description="Disordered" evidence="9">
    <location>
        <begin position="442"/>
        <end position="464"/>
    </location>
</feature>
<dbReference type="InterPro" id="IPR000421">
    <property type="entry name" value="FA58C"/>
</dbReference>
<dbReference type="CDD" id="cd00063">
    <property type="entry name" value="FN3"/>
    <property type="match status" value="3"/>
</dbReference>
<dbReference type="EMBL" id="LSMT01000536">
    <property type="protein sequence ID" value="PFX16559.1"/>
    <property type="molecule type" value="Genomic_DNA"/>
</dbReference>
<dbReference type="PROSITE" id="PS01285">
    <property type="entry name" value="FA58C_1"/>
    <property type="match status" value="1"/>
</dbReference>
<keyword evidence="14" id="KW-1185">Reference proteome</keyword>
<dbReference type="PRINTS" id="PR00014">
    <property type="entry name" value="FNTYPEIII"/>
</dbReference>
<evidence type="ECO:0000256" key="10">
    <source>
        <dbReference type="SAM" id="Phobius"/>
    </source>
</evidence>
<keyword evidence="2 10" id="KW-0812">Transmembrane</keyword>
<evidence type="ECO:0000256" key="5">
    <source>
        <dbReference type="ARBA" id="ARBA00022989"/>
    </source>
</evidence>
<keyword evidence="5 10" id="KW-1133">Transmembrane helix</keyword>
<evidence type="ECO:0000256" key="1">
    <source>
        <dbReference type="ARBA" id="ARBA00004479"/>
    </source>
</evidence>
<dbReference type="InterPro" id="IPR003961">
    <property type="entry name" value="FN3_dom"/>
</dbReference>
<dbReference type="InterPro" id="IPR013783">
    <property type="entry name" value="Ig-like_fold"/>
</dbReference>
<feature type="domain" description="Fibronectin type-III" evidence="12">
    <location>
        <begin position="355"/>
        <end position="455"/>
    </location>
</feature>
<proteinExistence type="predicted"/>
<feature type="compositionally biased region" description="Basic and acidic residues" evidence="9">
    <location>
        <begin position="652"/>
        <end position="661"/>
    </location>
</feature>
<dbReference type="Pfam" id="PF23144">
    <property type="entry name" value="Fn3_PTPRU"/>
    <property type="match status" value="1"/>
</dbReference>
<feature type="region of interest" description="Disordered" evidence="9">
    <location>
        <begin position="636"/>
        <end position="661"/>
    </location>
</feature>
<dbReference type="SMART" id="SM00060">
    <property type="entry name" value="FN3"/>
    <property type="match status" value="4"/>
</dbReference>
<evidence type="ECO:0000256" key="6">
    <source>
        <dbReference type="ARBA" id="ARBA00023136"/>
    </source>
</evidence>
<dbReference type="SUPFAM" id="SSF49785">
    <property type="entry name" value="Galactose-binding domain-like"/>
    <property type="match status" value="1"/>
</dbReference>
<dbReference type="OrthoDB" id="5989377at2759"/>